<dbReference type="InterPro" id="IPR036249">
    <property type="entry name" value="Thioredoxin-like_sf"/>
</dbReference>
<reference evidence="2" key="1">
    <citation type="submission" date="2015-07" db="EMBL/GenBank/DDBJ databases">
        <title>Complete Genome of Thermincola ferriacetica strain Z-0001T.</title>
        <authorList>
            <person name="Lusk B."/>
            <person name="Badalamenti J.P."/>
            <person name="Parameswaran P."/>
            <person name="Bond D.R."/>
            <person name="Torres C.I."/>
        </authorList>
    </citation>
    <scope>NUCLEOTIDE SEQUENCE [LARGE SCALE GENOMIC DNA]</scope>
    <source>
        <strain evidence="2">Z-0001</strain>
    </source>
</reference>
<accession>A0A0L6VYB5</accession>
<gene>
    <name evidence="1" type="ORF">Tfer_3150</name>
</gene>
<comment type="caution">
    <text evidence="1">The sequence shown here is derived from an EMBL/GenBank/DDBJ whole genome shotgun (WGS) entry which is preliminary data.</text>
</comment>
<sequence length="62" mass="6658" precursor="true">MSKTGRIIILAVLVIVIIGIMAAPSFMSKGEEKFAVTPNPADAFAKAKGQGKPVFLEFYASW</sequence>
<protein>
    <submittedName>
        <fullName evidence="1">Thiol:disulfide interchange protein DsbD</fullName>
    </submittedName>
</protein>
<organism evidence="1 2">
    <name type="scientific">Thermincola ferriacetica</name>
    <dbReference type="NCBI Taxonomy" id="281456"/>
    <lineage>
        <taxon>Bacteria</taxon>
        <taxon>Bacillati</taxon>
        <taxon>Bacillota</taxon>
        <taxon>Clostridia</taxon>
        <taxon>Eubacteriales</taxon>
        <taxon>Thermincolaceae</taxon>
        <taxon>Thermincola</taxon>
    </lineage>
</organism>
<dbReference type="Gene3D" id="3.40.30.10">
    <property type="entry name" value="Glutaredoxin"/>
    <property type="match status" value="1"/>
</dbReference>
<evidence type="ECO:0000313" key="2">
    <source>
        <dbReference type="Proteomes" id="UP000037175"/>
    </source>
</evidence>
<keyword evidence="2" id="KW-1185">Reference proteome</keyword>
<dbReference type="SUPFAM" id="SSF52833">
    <property type="entry name" value="Thioredoxin-like"/>
    <property type="match status" value="1"/>
</dbReference>
<dbReference type="AlphaFoldDB" id="A0A0L6VYB5"/>
<dbReference type="RefSeq" id="WP_052219079.1">
    <property type="nucleotide sequence ID" value="NZ_LGTE01000036.1"/>
</dbReference>
<dbReference type="Proteomes" id="UP000037175">
    <property type="component" value="Unassembled WGS sequence"/>
</dbReference>
<proteinExistence type="predicted"/>
<name>A0A0L6VYB5_9FIRM</name>
<dbReference type="EMBL" id="LGTE01000036">
    <property type="protein sequence ID" value="KNZ68322.1"/>
    <property type="molecule type" value="Genomic_DNA"/>
</dbReference>
<evidence type="ECO:0000313" key="1">
    <source>
        <dbReference type="EMBL" id="KNZ68322.1"/>
    </source>
</evidence>